<dbReference type="VEuPathDB" id="PlasmoDB:PVW1_020025500"/>
<sequence length="324" mass="38689">MEELKKKINEIPEIKFFKKIDADDESVDTDIEDYISGCIDVSTYYLDSYFRKIFKNYEHYKNCLNKTSKEKCCRFFGYWIQSQRKSFEINPSYRISEWDKCFPIFWKKLNQKHQKSDEDCNFINKNNYSYATIKIKRYLDELHSIKGVLDYPENISSERNKCLLYNIKRDYYIKEILTEISSITNFSTLNKEKFIIDDNCSLQKFFSYFQEEKCPDEPEKEIESPQGCNIPEHQLLLKQPTCPDPQTEVKIVEVITETTPTPSRSQNYLFFTPIGSPLYMRLKNRSISRNQKKTKITEEFIKNRNDGYYLKPPSSGHYITYDPL</sequence>
<evidence type="ECO:0000313" key="1">
    <source>
        <dbReference type="EMBL" id="SCO70722.1"/>
    </source>
</evidence>
<gene>
    <name evidence="1" type="ORF">PVC01_020022900</name>
</gene>
<dbReference type="VEuPathDB" id="PlasmoDB:PVX_121350"/>
<accession>A0A1G4H744</accession>
<dbReference type="VEuPathDB" id="PlasmoDB:PVPAM_020025700"/>
<protein>
    <submittedName>
        <fullName evidence="1">VIR protein</fullName>
    </submittedName>
</protein>
<dbReference type="Proteomes" id="UP000305196">
    <property type="component" value="Chromosome 2"/>
</dbReference>
<dbReference type="EMBL" id="LT615257">
    <property type="protein sequence ID" value="SCO70722.1"/>
    <property type="molecule type" value="Genomic_DNA"/>
</dbReference>
<evidence type="ECO:0000313" key="2">
    <source>
        <dbReference type="Proteomes" id="UP000305196"/>
    </source>
</evidence>
<organism evidence="1 2">
    <name type="scientific">Plasmodium vivax</name>
    <name type="common">malaria parasite P. vivax</name>
    <dbReference type="NCBI Taxonomy" id="5855"/>
    <lineage>
        <taxon>Eukaryota</taxon>
        <taxon>Sar</taxon>
        <taxon>Alveolata</taxon>
        <taxon>Apicomplexa</taxon>
        <taxon>Aconoidasida</taxon>
        <taxon>Haemosporida</taxon>
        <taxon>Plasmodiidae</taxon>
        <taxon>Plasmodium</taxon>
        <taxon>Plasmodium (Plasmodium)</taxon>
    </lineage>
</organism>
<name>A0A1G4H744_PLAVI</name>
<dbReference type="AlphaFoldDB" id="A0A1G4H744"/>
<proteinExistence type="predicted"/>
<dbReference type="VEuPathDB" id="PlasmoDB:PVP01_0217900"/>
<reference evidence="1 2" key="1">
    <citation type="submission" date="2016-07" db="EMBL/GenBank/DDBJ databases">
        <authorList>
            <consortium name="Pathogen Informatics"/>
        </authorList>
    </citation>
    <scope>NUCLEOTIDE SEQUENCE [LARGE SCALE GENOMIC DNA]</scope>
</reference>